<evidence type="ECO:0000313" key="1">
    <source>
        <dbReference type="EMBL" id="MCH1625183.1"/>
    </source>
</evidence>
<name>A0AAW5DYM9_9BACI</name>
<keyword evidence="2" id="KW-1185">Reference proteome</keyword>
<evidence type="ECO:0000313" key="2">
    <source>
        <dbReference type="Proteomes" id="UP001431131"/>
    </source>
</evidence>
<dbReference type="Proteomes" id="UP001431131">
    <property type="component" value="Unassembled WGS sequence"/>
</dbReference>
<dbReference type="RefSeq" id="WP_240254227.1">
    <property type="nucleotide sequence ID" value="NZ_JAKTTI010000008.1"/>
</dbReference>
<dbReference type="EMBL" id="JAKTTI010000008">
    <property type="protein sequence ID" value="MCH1625183.1"/>
    <property type="molecule type" value="Genomic_DNA"/>
</dbReference>
<proteinExistence type="predicted"/>
<protein>
    <submittedName>
        <fullName evidence="1">YwpF-like family protein</fullName>
    </submittedName>
</protein>
<comment type="caution">
    <text evidence="1">The sequence shown here is derived from an EMBL/GenBank/DDBJ whole genome shotgun (WGS) entry which is preliminary data.</text>
</comment>
<dbReference type="Pfam" id="PF14183">
    <property type="entry name" value="YwpF"/>
    <property type="match status" value="1"/>
</dbReference>
<reference evidence="1" key="1">
    <citation type="submission" date="2022-02" db="EMBL/GenBank/DDBJ databases">
        <title>Fredinandcohnia quinoae sp. nov. isolated from Chenopodium quinoa seeds.</title>
        <authorList>
            <person name="Saati-Santamaria Z."/>
            <person name="Flores-Felix J.D."/>
            <person name="Igual J.M."/>
            <person name="Velazquez E."/>
            <person name="Garcia-Fraile P."/>
            <person name="Martinez-Molina E."/>
        </authorList>
    </citation>
    <scope>NUCLEOTIDE SEQUENCE</scope>
    <source>
        <strain evidence="1">SECRCQ15</strain>
    </source>
</reference>
<dbReference type="AlphaFoldDB" id="A0AAW5DYM9"/>
<gene>
    <name evidence="1" type="ORF">MJG50_07575</name>
</gene>
<dbReference type="InterPro" id="IPR025573">
    <property type="entry name" value="YwpF"/>
</dbReference>
<organism evidence="1 2">
    <name type="scientific">Fredinandcohnia quinoae</name>
    <dbReference type="NCBI Taxonomy" id="2918902"/>
    <lineage>
        <taxon>Bacteria</taxon>
        <taxon>Bacillati</taxon>
        <taxon>Bacillota</taxon>
        <taxon>Bacilli</taxon>
        <taxon>Bacillales</taxon>
        <taxon>Bacillaceae</taxon>
        <taxon>Fredinandcohnia</taxon>
    </lineage>
</organism>
<sequence length="146" mass="16920">MKTFKLVSLAVLHQDEQPSRFENIPLIDGLIINKEDGENRWIVEAYVDKVYKDSFEKHLQKEETLNLQVTITKETNDPASVVGKVRMIKLMENTASILFEGTLVSSRTNMAEIVLDELIEKGFHGERLLVEFRQKMQEKKNKVSQR</sequence>
<accession>A0AAW5DYM9</accession>